<gene>
    <name evidence="1" type="ORF">NUW54_g8833</name>
</gene>
<evidence type="ECO:0000313" key="2">
    <source>
        <dbReference type="Proteomes" id="UP001144978"/>
    </source>
</evidence>
<proteinExistence type="predicted"/>
<organism evidence="1 2">
    <name type="scientific">Trametes sanguinea</name>
    <dbReference type="NCBI Taxonomy" id="158606"/>
    <lineage>
        <taxon>Eukaryota</taxon>
        <taxon>Fungi</taxon>
        <taxon>Dikarya</taxon>
        <taxon>Basidiomycota</taxon>
        <taxon>Agaricomycotina</taxon>
        <taxon>Agaricomycetes</taxon>
        <taxon>Polyporales</taxon>
        <taxon>Polyporaceae</taxon>
        <taxon>Trametes</taxon>
    </lineage>
</organism>
<evidence type="ECO:0000313" key="1">
    <source>
        <dbReference type="EMBL" id="KAJ2989283.1"/>
    </source>
</evidence>
<dbReference type="EMBL" id="JANSHE010002820">
    <property type="protein sequence ID" value="KAJ2989283.1"/>
    <property type="molecule type" value="Genomic_DNA"/>
</dbReference>
<reference evidence="1" key="1">
    <citation type="submission" date="2022-08" db="EMBL/GenBank/DDBJ databases">
        <title>Genome Sequence of Pycnoporus sanguineus.</title>
        <authorList>
            <person name="Buettner E."/>
        </authorList>
    </citation>
    <scope>NUCLEOTIDE SEQUENCE</scope>
    <source>
        <strain evidence="1">CG-C14</strain>
    </source>
</reference>
<name>A0ACC1PDJ0_9APHY</name>
<protein>
    <submittedName>
        <fullName evidence="1">Uncharacterized protein</fullName>
    </submittedName>
</protein>
<keyword evidence="2" id="KW-1185">Reference proteome</keyword>
<accession>A0ACC1PDJ0</accession>
<comment type="caution">
    <text evidence="1">The sequence shown here is derived from an EMBL/GenBank/DDBJ whole genome shotgun (WGS) entry which is preliminary data.</text>
</comment>
<sequence length="1090" mass="121568">MDGQTSTERTPLLGHQSPPRSAQPTTDQSSDGTDATPYVGIFAAELKLDELSSFSVEELYPPNVTIQAARTAFALCVLFYYRKSIAGRQTPRGRDVWTQWRETEQHTTAIRNLDSRALQVWAKFLEDENTAYDVAEVLWTAHPVDPDSKSTVRVVDFLAAGGVPDDLQRHALIYLSLMDTWKYGRQQSRGEGGAVVTLLRFIDRCGTPRVLHIADCFAHLSYIYVLFHYIQWPPSPYGDTMRLFDTRRTLLMSYSLSRLTRPRSQATIPPLLVLLAFLVCLPYAPYWYDFSFSVLELAFYWEILLLQFAVPFSPWLFLHPEWLLPLAIIARRSLARLVAPLIFFLPLIIACLFMLDLAILVDPWLSLSAFSKDGLLAHNSFVAFVLLLITGSFICSLLVHPFLATFEVPTSSQWDRYTQSVGLEARQAFVNAVVWYGTPYYFPGQAVLGPVLLARTPRLILDLFGKRKAGAQGLVTVERILWRVVVGPVAFILSGFWLCNHAVRTSILVMFNIEHTAPRRFFVVPHDVAARDHSSFRELMQAPVYYRSSKTEPLPPRTRATYICATMSAKRKTVSWKALPPTKRRRTDFGHPQPDDDIPTPQAQANAPSAAALSERIIPPEHVPSLATVCSRVFAENLQRLSRKEEVWENVRWWLKHLPDPLAQKVFATLRHTCPTLLQHGLIVAYFLRGNSISLGDDLPGVTRLTIFAIGDISARNQLEELELTGFAKIADQVFATLLSKLPSLRKLNLRGCTKAGQLTAEAAAKHCPHLELLNLNYTSVSPVSLAPIMLHCKQLKVLKVAGIPNWTDATYTKLWTALHVVDGFELSNLRSLKLRQAALSDAVINPMLAICPDLERLDLSFTLVKRPVLPAGHALEKLVLTSTKISSQDLITMISPLTRLKVLALGAMGGGQGSSAAISNTSAMTLTDDTLRSLTDTLKKCEDIERVNLVGNTKLGFTGRRGPDAALAYFVRKVGRRCKHLNLAGITSLRSSDLEGLAHPDGADEGAPRLIHLNLNNTSVDDAAAPYISACADLQTLEVAGTKFTSAGLFPIIDACERLVKLDLTSCRGVRVGDRRRFFEVWEEEWKKN</sequence>
<dbReference type="Proteomes" id="UP001144978">
    <property type="component" value="Unassembled WGS sequence"/>
</dbReference>